<accession>J1JUP7</accession>
<dbReference type="PANTHER" id="PTHR47649">
    <property type="entry name" value="RIBONUCLEASE D"/>
    <property type="match status" value="1"/>
</dbReference>
<comment type="similarity">
    <text evidence="6">Belongs to the RNase D family.</text>
</comment>
<evidence type="ECO:0000313" key="8">
    <source>
        <dbReference type="EMBL" id="EJF88682.1"/>
    </source>
</evidence>
<dbReference type="EC" id="3.1.13.5" evidence="6"/>
<keyword evidence="9" id="KW-1185">Reference proteome</keyword>
<comment type="caution">
    <text evidence="8">The sequence shown here is derived from an EMBL/GenBank/DDBJ whole genome shotgun (WGS) entry which is preliminary data.</text>
</comment>
<feature type="domain" description="HRDC" evidence="7">
    <location>
        <begin position="208"/>
        <end position="289"/>
    </location>
</feature>
<dbReference type="SMART" id="SM00474">
    <property type="entry name" value="35EXOc"/>
    <property type="match status" value="1"/>
</dbReference>
<dbReference type="Pfam" id="PF00570">
    <property type="entry name" value="HRDC"/>
    <property type="match status" value="1"/>
</dbReference>
<dbReference type="SMART" id="SM00341">
    <property type="entry name" value="HRDC"/>
    <property type="match status" value="1"/>
</dbReference>
<comment type="subcellular location">
    <subcellularLocation>
        <location evidence="6">Cytoplasm</location>
    </subcellularLocation>
</comment>
<dbReference type="SUPFAM" id="SSF47819">
    <property type="entry name" value="HRDC-like"/>
    <property type="match status" value="2"/>
</dbReference>
<comment type="catalytic activity">
    <reaction evidence="6">
        <text>Exonucleolytic cleavage that removes extra residues from the 3'-terminus of tRNA to produce 5'-mononucleotides.</text>
        <dbReference type="EC" id="3.1.13.5"/>
    </reaction>
</comment>
<dbReference type="PANTHER" id="PTHR47649:SF1">
    <property type="entry name" value="RIBONUCLEASE D"/>
    <property type="match status" value="1"/>
</dbReference>
<evidence type="ECO:0000313" key="9">
    <source>
        <dbReference type="Proteomes" id="UP000008952"/>
    </source>
</evidence>
<dbReference type="HAMAP" id="MF_01899">
    <property type="entry name" value="RNase_D"/>
    <property type="match status" value="1"/>
</dbReference>
<dbReference type="OrthoDB" id="9800549at2"/>
<dbReference type="InterPro" id="IPR044876">
    <property type="entry name" value="HRDC_dom_sf"/>
</dbReference>
<keyword evidence="1 6" id="KW-0963">Cytoplasm</keyword>
<dbReference type="InterPro" id="IPR012337">
    <property type="entry name" value="RNaseH-like_sf"/>
</dbReference>
<dbReference type="NCBIfam" id="TIGR01388">
    <property type="entry name" value="rnd"/>
    <property type="match status" value="1"/>
</dbReference>
<dbReference type="eggNOG" id="COG0349">
    <property type="taxonomic scope" value="Bacteria"/>
</dbReference>
<dbReference type="PATRIC" id="fig|1094558.3.peg.1332"/>
<evidence type="ECO:0000256" key="4">
    <source>
        <dbReference type="ARBA" id="ARBA00022801"/>
    </source>
</evidence>
<dbReference type="Gene3D" id="1.10.150.80">
    <property type="entry name" value="HRDC domain"/>
    <property type="match status" value="1"/>
</dbReference>
<keyword evidence="2 6" id="KW-0819">tRNA processing</keyword>
<keyword evidence="3 6" id="KW-0540">Nuclease</keyword>
<name>J1JUP7_9HYPH</name>
<dbReference type="GO" id="GO:0033890">
    <property type="term" value="F:ribonuclease D activity"/>
    <property type="evidence" value="ECO:0007669"/>
    <property type="project" value="UniProtKB-UniRule"/>
</dbReference>
<organism evidence="8 9">
    <name type="scientific">Bartonella tamiae Th239</name>
    <dbReference type="NCBI Taxonomy" id="1094558"/>
    <lineage>
        <taxon>Bacteria</taxon>
        <taxon>Pseudomonadati</taxon>
        <taxon>Pseudomonadota</taxon>
        <taxon>Alphaproteobacteria</taxon>
        <taxon>Hyphomicrobiales</taxon>
        <taxon>Bartonellaceae</taxon>
        <taxon>Bartonella</taxon>
    </lineage>
</organism>
<keyword evidence="4 6" id="KW-0378">Hydrolase</keyword>
<evidence type="ECO:0000256" key="6">
    <source>
        <dbReference type="HAMAP-Rule" id="MF_01899"/>
    </source>
</evidence>
<dbReference type="InterPro" id="IPR002121">
    <property type="entry name" value="HRDC_dom"/>
</dbReference>
<dbReference type="CDD" id="cd06142">
    <property type="entry name" value="RNaseD_exo"/>
    <property type="match status" value="1"/>
</dbReference>
<protein>
    <recommendedName>
        <fullName evidence="6">Ribonuclease D</fullName>
        <shortName evidence="6">RNase D</shortName>
        <ecNumber evidence="6">3.1.13.5</ecNumber>
    </recommendedName>
</protein>
<evidence type="ECO:0000256" key="5">
    <source>
        <dbReference type="ARBA" id="ARBA00022839"/>
    </source>
</evidence>
<evidence type="ECO:0000256" key="3">
    <source>
        <dbReference type="ARBA" id="ARBA00022722"/>
    </source>
</evidence>
<reference evidence="8 9" key="1">
    <citation type="submission" date="2012-03" db="EMBL/GenBank/DDBJ databases">
        <title>The Genome Sequence of Bartonella tamiae Th239.</title>
        <authorList>
            <consortium name="The Broad Institute Genome Sequencing Platform"/>
            <consortium name="The Broad Institute Genome Sequencing Center for Infectious Disease"/>
            <person name="Feldgarden M."/>
            <person name="Kirby J."/>
            <person name="Kosoy M."/>
            <person name="Birtles R."/>
            <person name="Probert W.S."/>
            <person name="Chiaraviglio L."/>
            <person name="Young S.K."/>
            <person name="Zeng Q."/>
            <person name="Gargeya S."/>
            <person name="Fitzgerald M."/>
            <person name="Haas B."/>
            <person name="Abouelleil A."/>
            <person name="Alvarado L."/>
            <person name="Arachchi H.M."/>
            <person name="Berlin A."/>
            <person name="Chapman S.B."/>
            <person name="Gearin G."/>
            <person name="Goldberg J."/>
            <person name="Griggs A."/>
            <person name="Gujja S."/>
            <person name="Hansen M."/>
            <person name="Heiman D."/>
            <person name="Howarth C."/>
            <person name="Larimer J."/>
            <person name="Lui A."/>
            <person name="MacDonald P.J.P."/>
            <person name="McCowen C."/>
            <person name="Montmayeur A."/>
            <person name="Murphy C."/>
            <person name="Neiman D."/>
            <person name="Pearson M."/>
            <person name="Priest M."/>
            <person name="Roberts A."/>
            <person name="Saif S."/>
            <person name="Shea T."/>
            <person name="Sisk P."/>
            <person name="Stolte C."/>
            <person name="Sykes S."/>
            <person name="Wortman J."/>
            <person name="Nusbaum C."/>
            <person name="Birren B."/>
        </authorList>
    </citation>
    <scope>NUCLEOTIDE SEQUENCE [LARGE SCALE GENOMIC DNA]</scope>
    <source>
        <strain evidence="8 9">Th239</strain>
    </source>
</reference>
<dbReference type="Proteomes" id="UP000008952">
    <property type="component" value="Unassembled WGS sequence"/>
</dbReference>
<dbReference type="EMBL" id="AIMB01000008">
    <property type="protein sequence ID" value="EJF88682.1"/>
    <property type="molecule type" value="Genomic_DNA"/>
</dbReference>
<evidence type="ECO:0000259" key="7">
    <source>
        <dbReference type="PROSITE" id="PS50967"/>
    </source>
</evidence>
<dbReference type="InterPro" id="IPR002562">
    <property type="entry name" value="3'-5'_exonuclease_dom"/>
</dbReference>
<dbReference type="SUPFAM" id="SSF53098">
    <property type="entry name" value="Ribonuclease H-like"/>
    <property type="match status" value="1"/>
</dbReference>
<dbReference type="HOGENOM" id="CLU_042387_0_0_5"/>
<dbReference type="InterPro" id="IPR051086">
    <property type="entry name" value="RNase_D-like"/>
</dbReference>
<proteinExistence type="inferred from homology"/>
<dbReference type="PROSITE" id="PS50967">
    <property type="entry name" value="HRDC"/>
    <property type="match status" value="1"/>
</dbReference>
<dbReference type="Pfam" id="PF01612">
    <property type="entry name" value="DNA_pol_A_exo1"/>
    <property type="match status" value="1"/>
</dbReference>
<dbReference type="InterPro" id="IPR010997">
    <property type="entry name" value="HRDC-like_sf"/>
</dbReference>
<dbReference type="GO" id="GO:0003676">
    <property type="term" value="F:nucleic acid binding"/>
    <property type="evidence" value="ECO:0007669"/>
    <property type="project" value="InterPro"/>
</dbReference>
<comment type="cofactor">
    <cofactor evidence="6">
        <name>a divalent metal cation</name>
        <dbReference type="ChEBI" id="CHEBI:60240"/>
    </cofactor>
</comment>
<keyword evidence="5 6" id="KW-0269">Exonuclease</keyword>
<dbReference type="GO" id="GO:0042780">
    <property type="term" value="P:tRNA 3'-end processing"/>
    <property type="evidence" value="ECO:0007669"/>
    <property type="project" value="UniProtKB-UniRule"/>
</dbReference>
<sequence length="386" mass="43918">MKLITQTDDLNTAIAILRQSQFVTVDTEFIRETTFWPELCLIQISSDELSVLIDPLSENIDLSSFFTLISDTQVVKVFHSARQDIEIIYKMAGLIPTPLFDTQIAAAICGYGETISYDQIVNRITGDTIDKTSRFTDWSARPLSENQLSYALADVTYLRQVYRVLNEELEKKGRSDWLNEEMSVLKTPKTYDLPEDEAWKKVKGRLRKSRELAVLQKIAAWREREAKMRNIPRGRVLKDEALIEIATQQPKDEASLAKLRTITKGWERSSSAHSLLEAVNEGMLTDTAQLPQIIKHVPLSESVAAAIDLLRVLLKIIAEENKIAARIIATSDDIEKIAKHQKYSTISAMQGWRYEMFGKKAEDMLAGRIGFYFDDGKIALKHFNNE</sequence>
<dbReference type="STRING" id="1094558.ME5_01233"/>
<evidence type="ECO:0000256" key="2">
    <source>
        <dbReference type="ARBA" id="ARBA00022694"/>
    </source>
</evidence>
<comment type="function">
    <text evidence="6">Exonuclease involved in the 3' processing of various precursor tRNAs. Initiates hydrolysis at the 3'-terminus of an RNA molecule and releases 5'-mononucleotides.</text>
</comment>
<dbReference type="InterPro" id="IPR006292">
    <property type="entry name" value="RNase_D"/>
</dbReference>
<gene>
    <name evidence="6" type="primary">rnd</name>
    <name evidence="8" type="ORF">ME5_01233</name>
</gene>
<dbReference type="RefSeq" id="WP_008039433.1">
    <property type="nucleotide sequence ID" value="NZ_JH725147.1"/>
</dbReference>
<dbReference type="GO" id="GO:0008408">
    <property type="term" value="F:3'-5' exonuclease activity"/>
    <property type="evidence" value="ECO:0007669"/>
    <property type="project" value="InterPro"/>
</dbReference>
<dbReference type="AlphaFoldDB" id="J1JUP7"/>
<dbReference type="GO" id="GO:0000166">
    <property type="term" value="F:nucleotide binding"/>
    <property type="evidence" value="ECO:0007669"/>
    <property type="project" value="InterPro"/>
</dbReference>
<dbReference type="InterPro" id="IPR036397">
    <property type="entry name" value="RNaseH_sf"/>
</dbReference>
<dbReference type="GO" id="GO:0005737">
    <property type="term" value="C:cytoplasm"/>
    <property type="evidence" value="ECO:0007669"/>
    <property type="project" value="UniProtKB-SubCell"/>
</dbReference>
<evidence type="ECO:0000256" key="1">
    <source>
        <dbReference type="ARBA" id="ARBA00022490"/>
    </source>
</evidence>
<dbReference type="Gene3D" id="3.30.420.10">
    <property type="entry name" value="Ribonuclease H-like superfamily/Ribonuclease H"/>
    <property type="match status" value="1"/>
</dbReference>